<name>A0A1S7S2S1_AGRTU</name>
<reference evidence="1 2" key="1">
    <citation type="submission" date="2016-01" db="EMBL/GenBank/DDBJ databases">
        <authorList>
            <person name="Oliw E.H."/>
        </authorList>
    </citation>
    <scope>NUCLEOTIDE SEQUENCE [LARGE SCALE GENOMIC DNA]</scope>
    <source>
        <strain evidence="1 2">Kerr 14</strain>
    </source>
</reference>
<protein>
    <submittedName>
        <fullName evidence="1">Uncharacterized protein</fullName>
    </submittedName>
</protein>
<dbReference type="EMBL" id="FBWC01000030">
    <property type="protein sequence ID" value="CUX61687.1"/>
    <property type="molecule type" value="Genomic_DNA"/>
</dbReference>
<proteinExistence type="predicted"/>
<sequence>MFVICWMARRFREGRTHWRKNDDKSAVPSSVMSDLIRHPATAHLRVKESFAINDLIALDPGSSPG</sequence>
<accession>A0A1S7S2S1</accession>
<dbReference type="AlphaFoldDB" id="A0A1S7S2S1"/>
<organism evidence="1 2">
    <name type="scientific">Agrobacterium tumefaciens str. Kerr 14</name>
    <dbReference type="NCBI Taxonomy" id="1183424"/>
    <lineage>
        <taxon>Bacteria</taxon>
        <taxon>Pseudomonadati</taxon>
        <taxon>Pseudomonadota</taxon>
        <taxon>Alphaproteobacteria</taxon>
        <taxon>Hyphomicrobiales</taxon>
        <taxon>Rhizobiaceae</taxon>
        <taxon>Rhizobium/Agrobacterium group</taxon>
        <taxon>Agrobacterium</taxon>
        <taxon>Agrobacterium tumefaciens complex</taxon>
    </lineage>
</organism>
<evidence type="ECO:0000313" key="1">
    <source>
        <dbReference type="EMBL" id="CUX61687.1"/>
    </source>
</evidence>
<evidence type="ECO:0000313" key="2">
    <source>
        <dbReference type="Proteomes" id="UP000191897"/>
    </source>
</evidence>
<dbReference type="Proteomes" id="UP000191897">
    <property type="component" value="Unassembled WGS sequence"/>
</dbReference>
<gene>
    <name evidence="1" type="ORF">AGR4C_Lc80012</name>
</gene>